<reference evidence="2" key="2">
    <citation type="journal article" date="2023" name="IMA Fungus">
        <title>Comparative genomic study of the Penicillium genus elucidates a diverse pangenome and 15 lateral gene transfer events.</title>
        <authorList>
            <person name="Petersen C."/>
            <person name="Sorensen T."/>
            <person name="Nielsen M.R."/>
            <person name="Sondergaard T.E."/>
            <person name="Sorensen J.L."/>
            <person name="Fitzpatrick D.A."/>
            <person name="Frisvad J.C."/>
            <person name="Nielsen K.L."/>
        </authorList>
    </citation>
    <scope>NUCLEOTIDE SEQUENCE</scope>
    <source>
        <strain evidence="2">IBT 30069</strain>
    </source>
</reference>
<dbReference type="AlphaFoldDB" id="A0A9W9KKH4"/>
<evidence type="ECO:0000256" key="1">
    <source>
        <dbReference type="SAM" id="MobiDB-lite"/>
    </source>
</evidence>
<organism evidence="2 3">
    <name type="scientific">Penicillium angulare</name>
    <dbReference type="NCBI Taxonomy" id="116970"/>
    <lineage>
        <taxon>Eukaryota</taxon>
        <taxon>Fungi</taxon>
        <taxon>Dikarya</taxon>
        <taxon>Ascomycota</taxon>
        <taxon>Pezizomycotina</taxon>
        <taxon>Eurotiomycetes</taxon>
        <taxon>Eurotiomycetidae</taxon>
        <taxon>Eurotiales</taxon>
        <taxon>Aspergillaceae</taxon>
        <taxon>Penicillium</taxon>
    </lineage>
</organism>
<evidence type="ECO:0000313" key="3">
    <source>
        <dbReference type="Proteomes" id="UP001149165"/>
    </source>
</evidence>
<comment type="caution">
    <text evidence="2">The sequence shown here is derived from an EMBL/GenBank/DDBJ whole genome shotgun (WGS) entry which is preliminary data.</text>
</comment>
<dbReference type="EMBL" id="JAPQKH010000003">
    <property type="protein sequence ID" value="KAJ5108707.1"/>
    <property type="molecule type" value="Genomic_DNA"/>
</dbReference>
<keyword evidence="3" id="KW-1185">Reference proteome</keyword>
<feature type="compositionally biased region" description="Polar residues" evidence="1">
    <location>
        <begin position="430"/>
        <end position="456"/>
    </location>
</feature>
<feature type="region of interest" description="Disordered" evidence="1">
    <location>
        <begin position="386"/>
        <end position="528"/>
    </location>
</feature>
<feature type="compositionally biased region" description="Basic and acidic residues" evidence="1">
    <location>
        <begin position="502"/>
        <end position="517"/>
    </location>
</feature>
<gene>
    <name evidence="2" type="ORF">N7456_005382</name>
</gene>
<feature type="region of interest" description="Disordered" evidence="1">
    <location>
        <begin position="238"/>
        <end position="258"/>
    </location>
</feature>
<feature type="compositionally biased region" description="Basic and acidic residues" evidence="1">
    <location>
        <begin position="238"/>
        <end position="249"/>
    </location>
</feature>
<dbReference type="OrthoDB" id="5417628at2759"/>
<protein>
    <submittedName>
        <fullName evidence="2">Uncharacterized protein</fullName>
    </submittedName>
</protein>
<proteinExistence type="predicted"/>
<reference evidence="2" key="1">
    <citation type="submission" date="2022-11" db="EMBL/GenBank/DDBJ databases">
        <authorList>
            <person name="Petersen C."/>
        </authorList>
    </citation>
    <scope>NUCLEOTIDE SEQUENCE</scope>
    <source>
        <strain evidence="2">IBT 30069</strain>
    </source>
</reference>
<sequence length="528" mass="59119">MRYENWDVLLFPEGSKVPVQEFKTQCFVTKDLDSPYLQLPAVMSPPQYYPVQGNVGQVPVLTTFVPSMTKDSPFRVSIHSWEKPHPSRFIERLMLPEDILMFEARVFIDGVLVAGGIFSQRTLWPYIIDIDRDGNQDFLRFPSFHPDILDQRHWDAGDPYGRIRVVIAEGFARPNRSPPFERVKDVISMSFQHAPLNILEYSNIAWPNPSMWTEALPIGSKYQSTGEIGGSKLDDIPHGHSPARVEHRSQPVTASHSSSNQGMVYNAWVSNRAFPVPASQWQRQSNETRRWGIYPDHFFEPYMGEQATDSLVNEDVWPHQDIWQHRGCRNSREDVPMPDYSTSSGSRAISNMTGFSYVHSKQPSIVAPMDDEQYNELIQALTPTKAPTIGTRAPSNTPSAILAPSKPATTEARPMACPRGSARTSVLREISQSSTRDVSGSSNKSNPTATTVTTPSKLGASPSGNVKGKKEGAKESTNETPQKSPKEVTIVVSEKLTTPRGNENEKEKENDENLRENEENEVDLAILP</sequence>
<feature type="compositionally biased region" description="Basic and acidic residues" evidence="1">
    <location>
        <begin position="468"/>
        <end position="477"/>
    </location>
</feature>
<dbReference type="Proteomes" id="UP001149165">
    <property type="component" value="Unassembled WGS sequence"/>
</dbReference>
<evidence type="ECO:0000313" key="2">
    <source>
        <dbReference type="EMBL" id="KAJ5108707.1"/>
    </source>
</evidence>
<accession>A0A9W9KKH4</accession>
<name>A0A9W9KKH4_9EURO</name>